<dbReference type="PANTHER" id="PTHR43435:SF4">
    <property type="entry name" value="FGGY CARBOHYDRATE KINASE DOMAIN-CONTAINING PROTEIN"/>
    <property type="match status" value="1"/>
</dbReference>
<protein>
    <submittedName>
        <fullName evidence="9">Ribulose kinase</fullName>
    </submittedName>
</protein>
<accession>E0XQQ1</accession>
<dbReference type="NCBIfam" id="NF003154">
    <property type="entry name" value="PRK04123.1"/>
    <property type="match status" value="1"/>
</dbReference>
<evidence type="ECO:0000256" key="2">
    <source>
        <dbReference type="ARBA" id="ARBA00022741"/>
    </source>
</evidence>
<dbReference type="Pfam" id="PF00370">
    <property type="entry name" value="FGGY_N"/>
    <property type="match status" value="1"/>
</dbReference>
<evidence type="ECO:0000256" key="6">
    <source>
        <dbReference type="ARBA" id="ARBA00023277"/>
    </source>
</evidence>
<feature type="domain" description="Carbohydrate kinase FGGY N-terminal" evidence="7">
    <location>
        <begin position="4"/>
        <end position="275"/>
    </location>
</feature>
<evidence type="ECO:0000256" key="4">
    <source>
        <dbReference type="ARBA" id="ARBA00022840"/>
    </source>
</evidence>
<keyword evidence="3 9" id="KW-0418">Kinase</keyword>
<dbReference type="InterPro" id="IPR018485">
    <property type="entry name" value="FGGY_C"/>
</dbReference>
<dbReference type="Gene3D" id="3.30.420.40">
    <property type="match status" value="1"/>
</dbReference>
<proteinExistence type="predicted"/>
<dbReference type="InterPro" id="IPR018484">
    <property type="entry name" value="FGGY_N"/>
</dbReference>
<dbReference type="SUPFAM" id="SSF53067">
    <property type="entry name" value="Actin-like ATPase domain"/>
    <property type="match status" value="2"/>
</dbReference>
<dbReference type="GO" id="GO:0019569">
    <property type="term" value="P:L-arabinose catabolic process to D-xylulose 5-phosphate"/>
    <property type="evidence" value="ECO:0007669"/>
    <property type="project" value="InterPro"/>
</dbReference>
<reference evidence="9" key="1">
    <citation type="journal article" date="2011" name="Environ. Microbiol.">
        <title>Time-series analyses of Monterey Bay coastal microbial picoplankton using a 'genome proxy' microarray.</title>
        <authorList>
            <person name="Rich V.I."/>
            <person name="Pham V.D."/>
            <person name="Eppley J."/>
            <person name="Shi Y."/>
            <person name="DeLong E.F."/>
        </authorList>
    </citation>
    <scope>NUCLEOTIDE SEQUENCE</scope>
</reference>
<evidence type="ECO:0000313" key="9">
    <source>
        <dbReference type="EMBL" id="ADI16742.1"/>
    </source>
</evidence>
<evidence type="ECO:0000256" key="5">
    <source>
        <dbReference type="ARBA" id="ARBA00022935"/>
    </source>
</evidence>
<dbReference type="CDD" id="cd07781">
    <property type="entry name" value="ASKHA_NBD_FGGY_L-RBK"/>
    <property type="match status" value="1"/>
</dbReference>
<evidence type="ECO:0000256" key="3">
    <source>
        <dbReference type="ARBA" id="ARBA00022777"/>
    </source>
</evidence>
<dbReference type="PIRSF" id="PIRSF000538">
    <property type="entry name" value="GlpK"/>
    <property type="match status" value="1"/>
</dbReference>
<dbReference type="InterPro" id="IPR000577">
    <property type="entry name" value="Carb_kinase_FGGY"/>
</dbReference>
<dbReference type="GO" id="GO:0019150">
    <property type="term" value="F:D-ribulokinase activity"/>
    <property type="evidence" value="ECO:0007669"/>
    <property type="project" value="TreeGrafter"/>
</dbReference>
<evidence type="ECO:0000256" key="1">
    <source>
        <dbReference type="ARBA" id="ARBA00022679"/>
    </source>
</evidence>
<evidence type="ECO:0000259" key="7">
    <source>
        <dbReference type="Pfam" id="PF00370"/>
    </source>
</evidence>
<dbReference type="AlphaFoldDB" id="E0XQQ1"/>
<dbReference type="InterPro" id="IPR005929">
    <property type="entry name" value="Ribulokinase"/>
</dbReference>
<keyword evidence="5" id="KW-0054">Arabinose catabolism</keyword>
<dbReference type="GO" id="GO:0008741">
    <property type="term" value="F:ribulokinase activity"/>
    <property type="evidence" value="ECO:0007669"/>
    <property type="project" value="InterPro"/>
</dbReference>
<dbReference type="Pfam" id="PF02782">
    <property type="entry name" value="FGGY_C"/>
    <property type="match status" value="1"/>
</dbReference>
<dbReference type="InterPro" id="IPR043129">
    <property type="entry name" value="ATPase_NBD"/>
</dbReference>
<keyword evidence="1" id="KW-0808">Transferase</keyword>
<sequence length="549" mass="58796">MASYTIGLDFGTNSVRAVVVDTKDGRICRSNVYAYPHGDMGVIGDVKDPNVARQHPADYLEGLELTVRGAMLEAGVEPAKVVGIGVDATASTPLPVDAQGQALALTDAFKEDPDAMAWLWKDHSSLVEANEITAKAAALRPEYLTKCGGTYSSEWYWSKILHCARVAPKVYAAAHDWIELPDWIPFVLTGQLSRCLCAAGHKGLYCPDWGGYADTEFLAAVDPCLVRIREGLPDQAYHIGHMAGGLNAEWAGKLGLPEGIPVAMGIIDAHAGAVGSGIQPGTMVKIMGTSTCDIAVASLENKLPDIPGICGVAHESVLPSCYGLEAGQAAVGDIFNWLVHKIEPGQGMSHQDLGDQAAMLQPGESGLLALDWNNGNRSTLTDPELTGLILGLTLHTTPAETFRALVEATAFGARVIIDRYKEYGVPIERVINCGGISIKSPMTMQIYADVLGCPMEVSANEQSCAIGAAMAGAVVAGIYPDFGTAAQAMTSVSEIVYKPIASNQEIYGRLFRLYRRLHDLFGTKDYAENQFDLMKELIAIRSEARRQLD</sequence>
<evidence type="ECO:0000259" key="8">
    <source>
        <dbReference type="Pfam" id="PF02782"/>
    </source>
</evidence>
<dbReference type="EMBL" id="GU474845">
    <property type="protein sequence ID" value="ADI16742.1"/>
    <property type="molecule type" value="Genomic_DNA"/>
</dbReference>
<keyword evidence="4" id="KW-0067">ATP-binding</keyword>
<name>E0XQQ1_9BACT</name>
<dbReference type="GO" id="GO:0005737">
    <property type="term" value="C:cytoplasm"/>
    <property type="evidence" value="ECO:0007669"/>
    <property type="project" value="TreeGrafter"/>
</dbReference>
<dbReference type="PANTHER" id="PTHR43435">
    <property type="entry name" value="RIBULOKINASE"/>
    <property type="match status" value="1"/>
</dbReference>
<dbReference type="GO" id="GO:0005524">
    <property type="term" value="F:ATP binding"/>
    <property type="evidence" value="ECO:0007669"/>
    <property type="project" value="UniProtKB-KW"/>
</dbReference>
<feature type="domain" description="Carbohydrate kinase FGGY C-terminal" evidence="8">
    <location>
        <begin position="285"/>
        <end position="474"/>
    </location>
</feature>
<keyword evidence="6" id="KW-0119">Carbohydrate metabolism</keyword>
<keyword evidence="2" id="KW-0547">Nucleotide-binding</keyword>
<dbReference type="Gene3D" id="1.20.58.2240">
    <property type="match status" value="1"/>
</dbReference>
<organism evidence="9">
    <name type="scientific">uncultured Verrucomicrobiales bacterium HF0010_05E02</name>
    <dbReference type="NCBI Taxonomy" id="710995"/>
    <lineage>
        <taxon>Bacteria</taxon>
        <taxon>Pseudomonadati</taxon>
        <taxon>Verrucomicrobiota</taxon>
        <taxon>Verrucomicrobiia</taxon>
        <taxon>Verrucomicrobiales</taxon>
        <taxon>environmental samples</taxon>
    </lineage>
</organism>